<sequence>MNIAQLNKLRWILIGLLLATANFIQAQNATEIVKKADSHMQGKSSQGIMIMTIVRPKWRRTVEMKSWSKGKGFSLILIKKPVRDKGSGYLKRGKEMWNWLPKVGRVVKMPPSMMNQSWMGSDFTNDDLVRQSSIVVDYTHKILGSETLEGRDCYKVLLTPKPNAPVVWGKVEMWISKKDYLQLQSKMYDEDGYLVNTMRGSKIKNLGGRVLPSYMEMIPADKPNQKTVLEYKQMVFNKPISDGFFSVQNMKRVN</sequence>
<dbReference type="AlphaFoldDB" id="A1ZTN2"/>
<dbReference type="EMBL" id="AAWS01000036">
    <property type="protein sequence ID" value="EAY26292.1"/>
    <property type="molecule type" value="Genomic_DNA"/>
</dbReference>
<feature type="chain" id="PRO_5002641904" description="Uncharacterized protein TP-0789 domain-containing protein" evidence="2">
    <location>
        <begin position="27"/>
        <end position="254"/>
    </location>
</feature>
<accession>A1ZTN2</accession>
<evidence type="ECO:0000256" key="2">
    <source>
        <dbReference type="SAM" id="SignalP"/>
    </source>
</evidence>
<organism evidence="4 5">
    <name type="scientific">Microscilla marina ATCC 23134</name>
    <dbReference type="NCBI Taxonomy" id="313606"/>
    <lineage>
        <taxon>Bacteria</taxon>
        <taxon>Pseudomonadati</taxon>
        <taxon>Bacteroidota</taxon>
        <taxon>Cytophagia</taxon>
        <taxon>Cytophagales</taxon>
        <taxon>Microscillaceae</taxon>
        <taxon>Microscilla</taxon>
    </lineage>
</organism>
<dbReference type="PANTHER" id="PTHR37507:SF2">
    <property type="entry name" value="SPORULATION PROTEIN YDCC"/>
    <property type="match status" value="1"/>
</dbReference>
<proteinExistence type="predicted"/>
<dbReference type="Gene3D" id="2.50.20.10">
    <property type="entry name" value="Lipoprotein localisation LolA/LolB/LppX"/>
    <property type="match status" value="1"/>
</dbReference>
<dbReference type="Proteomes" id="UP000004095">
    <property type="component" value="Unassembled WGS sequence"/>
</dbReference>
<feature type="signal peptide" evidence="2">
    <location>
        <begin position="1"/>
        <end position="26"/>
    </location>
</feature>
<reference evidence="4" key="1">
    <citation type="submission" date="2007-01" db="EMBL/GenBank/DDBJ databases">
        <authorList>
            <person name="Haygood M."/>
            <person name="Podell S."/>
            <person name="Anderson C."/>
            <person name="Hopkinson B."/>
            <person name="Roe K."/>
            <person name="Barbeau K."/>
            <person name="Gaasterland T."/>
            <person name="Ferriera S."/>
            <person name="Johnson J."/>
            <person name="Kravitz S."/>
            <person name="Beeson K."/>
            <person name="Sutton G."/>
            <person name="Rogers Y.-H."/>
            <person name="Friedman R."/>
            <person name="Frazier M."/>
            <person name="Venter J.C."/>
        </authorList>
    </citation>
    <scope>NUCLEOTIDE SEQUENCE [LARGE SCALE GENOMIC DNA]</scope>
    <source>
        <strain evidence="4">ATCC 23134</strain>
    </source>
</reference>
<dbReference type="OrthoDB" id="9803781at2"/>
<gene>
    <name evidence="4" type="ORF">M23134_01615</name>
</gene>
<dbReference type="InterPro" id="IPR029046">
    <property type="entry name" value="LolA/LolB/LppX"/>
</dbReference>
<dbReference type="CDD" id="cd16329">
    <property type="entry name" value="LolA_like"/>
    <property type="match status" value="1"/>
</dbReference>
<dbReference type="RefSeq" id="WP_002701310.1">
    <property type="nucleotide sequence ID" value="NZ_AAWS01000036.1"/>
</dbReference>
<evidence type="ECO:0000313" key="4">
    <source>
        <dbReference type="EMBL" id="EAY26292.1"/>
    </source>
</evidence>
<name>A1ZTN2_MICM2</name>
<evidence type="ECO:0000259" key="3">
    <source>
        <dbReference type="Pfam" id="PF17131"/>
    </source>
</evidence>
<dbReference type="SUPFAM" id="SSF89392">
    <property type="entry name" value="Prokaryotic lipoproteins and lipoprotein localization factors"/>
    <property type="match status" value="1"/>
</dbReference>
<evidence type="ECO:0000256" key="1">
    <source>
        <dbReference type="ARBA" id="ARBA00022729"/>
    </source>
</evidence>
<keyword evidence="1 2" id="KW-0732">Signal</keyword>
<dbReference type="Pfam" id="PF17131">
    <property type="entry name" value="LolA_like"/>
    <property type="match status" value="1"/>
</dbReference>
<dbReference type="InterPro" id="IPR052944">
    <property type="entry name" value="Sporulation_related"/>
</dbReference>
<dbReference type="InterPro" id="IPR033399">
    <property type="entry name" value="TP_0789-like"/>
</dbReference>
<protein>
    <recommendedName>
        <fullName evidence="3">Uncharacterized protein TP-0789 domain-containing protein</fullName>
    </recommendedName>
</protein>
<keyword evidence="5" id="KW-1185">Reference proteome</keyword>
<dbReference type="PANTHER" id="PTHR37507">
    <property type="entry name" value="SPORULATION PROTEIN YDCC"/>
    <property type="match status" value="1"/>
</dbReference>
<evidence type="ECO:0000313" key="5">
    <source>
        <dbReference type="Proteomes" id="UP000004095"/>
    </source>
</evidence>
<dbReference type="eggNOG" id="COG2834">
    <property type="taxonomic scope" value="Bacteria"/>
</dbReference>
<feature type="domain" description="Uncharacterized protein TP-0789" evidence="3">
    <location>
        <begin position="74"/>
        <end position="252"/>
    </location>
</feature>
<comment type="caution">
    <text evidence="4">The sequence shown here is derived from an EMBL/GenBank/DDBJ whole genome shotgun (WGS) entry which is preliminary data.</text>
</comment>